<comment type="caution">
    <text evidence="8">The sequence shown here is derived from an EMBL/GenBank/DDBJ whole genome shotgun (WGS) entry which is preliminary data.</text>
</comment>
<gene>
    <name evidence="8" type="ORF">F5878DRAFT_660327</name>
</gene>
<dbReference type="InterPro" id="IPR036855">
    <property type="entry name" value="Znf_CCCH_sf"/>
</dbReference>
<keyword evidence="3 5" id="KW-0863">Zinc-finger</keyword>
<accession>A0AA38PB16</accession>
<dbReference type="SMART" id="SM00356">
    <property type="entry name" value="ZnF_C3H1"/>
    <property type="match status" value="2"/>
</dbReference>
<feature type="region of interest" description="Disordered" evidence="6">
    <location>
        <begin position="320"/>
        <end position="396"/>
    </location>
</feature>
<evidence type="ECO:0000256" key="3">
    <source>
        <dbReference type="ARBA" id="ARBA00022771"/>
    </source>
</evidence>
<evidence type="ECO:0000313" key="9">
    <source>
        <dbReference type="Proteomes" id="UP001163846"/>
    </source>
</evidence>
<protein>
    <recommendedName>
        <fullName evidence="7">C3H1-type domain-containing protein</fullName>
    </recommendedName>
</protein>
<keyword evidence="9" id="KW-1185">Reference proteome</keyword>
<dbReference type="InterPro" id="IPR000571">
    <property type="entry name" value="Znf_CCCH"/>
</dbReference>
<feature type="domain" description="C3H1-type" evidence="7">
    <location>
        <begin position="11"/>
        <end position="33"/>
    </location>
</feature>
<dbReference type="PROSITE" id="PS50103">
    <property type="entry name" value="ZF_C3H1"/>
    <property type="match status" value="2"/>
</dbReference>
<dbReference type="AlphaFoldDB" id="A0AA38PB16"/>
<dbReference type="Gene3D" id="4.10.1000.10">
    <property type="entry name" value="Zinc finger, CCCH-type"/>
    <property type="match status" value="1"/>
</dbReference>
<evidence type="ECO:0000256" key="2">
    <source>
        <dbReference type="ARBA" id="ARBA00022737"/>
    </source>
</evidence>
<evidence type="ECO:0000256" key="4">
    <source>
        <dbReference type="ARBA" id="ARBA00022833"/>
    </source>
</evidence>
<dbReference type="SUPFAM" id="SSF90229">
    <property type="entry name" value="CCCH zinc finger"/>
    <property type="match status" value="1"/>
</dbReference>
<dbReference type="EMBL" id="MU806130">
    <property type="protein sequence ID" value="KAJ3839395.1"/>
    <property type="molecule type" value="Genomic_DNA"/>
</dbReference>
<evidence type="ECO:0000256" key="5">
    <source>
        <dbReference type="PROSITE-ProRule" id="PRU00723"/>
    </source>
</evidence>
<evidence type="ECO:0000256" key="6">
    <source>
        <dbReference type="SAM" id="MobiDB-lite"/>
    </source>
</evidence>
<dbReference type="GO" id="GO:0003729">
    <property type="term" value="F:mRNA binding"/>
    <property type="evidence" value="ECO:0007669"/>
    <property type="project" value="InterPro"/>
</dbReference>
<feature type="compositionally biased region" description="Basic and acidic residues" evidence="6">
    <location>
        <begin position="253"/>
        <end position="276"/>
    </location>
</feature>
<dbReference type="PANTHER" id="PTHR12547">
    <property type="entry name" value="CCCH ZINC FINGER/TIS11-RELATED"/>
    <property type="match status" value="1"/>
</dbReference>
<evidence type="ECO:0000259" key="7">
    <source>
        <dbReference type="PROSITE" id="PS50103"/>
    </source>
</evidence>
<keyword evidence="2" id="KW-0677">Repeat</keyword>
<feature type="zinc finger region" description="C3H1-type" evidence="5">
    <location>
        <begin position="216"/>
        <end position="245"/>
    </location>
</feature>
<reference evidence="8" key="1">
    <citation type="submission" date="2022-08" db="EMBL/GenBank/DDBJ databases">
        <authorList>
            <consortium name="DOE Joint Genome Institute"/>
            <person name="Min B."/>
            <person name="Riley R."/>
            <person name="Sierra-Patev S."/>
            <person name="Naranjo-Ortiz M."/>
            <person name="Looney B."/>
            <person name="Konkel Z."/>
            <person name="Slot J.C."/>
            <person name="Sakamoto Y."/>
            <person name="Steenwyk J.L."/>
            <person name="Rokas A."/>
            <person name="Carro J."/>
            <person name="Camarero S."/>
            <person name="Ferreira P."/>
            <person name="Molpeceres G."/>
            <person name="Ruiz-Duenas F.J."/>
            <person name="Serrano A."/>
            <person name="Henrissat B."/>
            <person name="Drula E."/>
            <person name="Hughes K.W."/>
            <person name="Mata J.L."/>
            <person name="Ishikawa N.K."/>
            <person name="Vargas-Isla R."/>
            <person name="Ushijima S."/>
            <person name="Smith C.A."/>
            <person name="Ahrendt S."/>
            <person name="Andreopoulos W."/>
            <person name="He G."/>
            <person name="Labutti K."/>
            <person name="Lipzen A."/>
            <person name="Ng V."/>
            <person name="Sandor L."/>
            <person name="Barry K."/>
            <person name="Martinez A.T."/>
            <person name="Xiao Y."/>
            <person name="Gibbons J.G."/>
            <person name="Terashima K."/>
            <person name="Hibbett D.S."/>
            <person name="Grigoriev I.V."/>
        </authorList>
    </citation>
    <scope>NUCLEOTIDE SEQUENCE</scope>
    <source>
        <strain evidence="8">TFB9207</strain>
    </source>
</reference>
<keyword evidence="1 5" id="KW-0479">Metal-binding</keyword>
<sequence length="396" mass="44020">MPPDVHHSALFCKFFDAGYCRNGNNCRFKHDPQHLISVTGDTHWSGLSPNIVAMHEASYIPAQYHMHPYGYTPTTPNPVGFQPPFWTYESYLHYPQYSPSIQPSQYYPADWYIPQSDYISRTSSRDSSSVTSSIATVPDYPQYDAVQVETEENAQSHHSEPIVVSPDQYVDSALFRGSSGIANREPAYLGVTSPQIDQSEFHPLSQPRKISNEPKPYKTVRCKFYKPPKKLCPKGSDCTFIHSDPPPSTNGKDVSRESPLGREKDVNANTRKEPGPKARSPNHTLPAKPLSQFEAERQKGYFAVSWRVISGGVQMGVNKPDSGIKHNSDSNVVNLNPTATPQEIAPRDSPTMLGVQSFNPPKFDRPPRKRTLSSPSRSGPASAKLESDVGFLAESP</sequence>
<feature type="region of interest" description="Disordered" evidence="6">
    <location>
        <begin position="241"/>
        <end position="287"/>
    </location>
</feature>
<organism evidence="8 9">
    <name type="scientific">Lentinula raphanica</name>
    <dbReference type="NCBI Taxonomy" id="153919"/>
    <lineage>
        <taxon>Eukaryota</taxon>
        <taxon>Fungi</taxon>
        <taxon>Dikarya</taxon>
        <taxon>Basidiomycota</taxon>
        <taxon>Agaricomycotina</taxon>
        <taxon>Agaricomycetes</taxon>
        <taxon>Agaricomycetidae</taxon>
        <taxon>Agaricales</taxon>
        <taxon>Marasmiineae</taxon>
        <taxon>Omphalotaceae</taxon>
        <taxon>Lentinula</taxon>
    </lineage>
</organism>
<feature type="domain" description="C3H1-type" evidence="7">
    <location>
        <begin position="216"/>
        <end position="245"/>
    </location>
</feature>
<dbReference type="PANTHER" id="PTHR12547:SF18">
    <property type="entry name" value="PROTEIN TIS11"/>
    <property type="match status" value="1"/>
</dbReference>
<dbReference type="InterPro" id="IPR045877">
    <property type="entry name" value="ZFP36-like"/>
</dbReference>
<dbReference type="Pfam" id="PF00642">
    <property type="entry name" value="zf-CCCH"/>
    <property type="match status" value="1"/>
</dbReference>
<evidence type="ECO:0000313" key="8">
    <source>
        <dbReference type="EMBL" id="KAJ3839395.1"/>
    </source>
</evidence>
<proteinExistence type="predicted"/>
<feature type="compositionally biased region" description="Polar residues" evidence="6">
    <location>
        <begin position="329"/>
        <end position="341"/>
    </location>
</feature>
<keyword evidence="4 5" id="KW-0862">Zinc</keyword>
<dbReference type="GO" id="GO:0008270">
    <property type="term" value="F:zinc ion binding"/>
    <property type="evidence" value="ECO:0007669"/>
    <property type="project" value="UniProtKB-KW"/>
</dbReference>
<name>A0AA38PB16_9AGAR</name>
<evidence type="ECO:0000256" key="1">
    <source>
        <dbReference type="ARBA" id="ARBA00022723"/>
    </source>
</evidence>
<dbReference type="Proteomes" id="UP001163846">
    <property type="component" value="Unassembled WGS sequence"/>
</dbReference>
<feature type="zinc finger region" description="C3H1-type" evidence="5">
    <location>
        <begin position="11"/>
        <end position="33"/>
    </location>
</feature>